<name>A0A2Z3LJ80_9BACT</name>
<evidence type="ECO:0008006" key="3">
    <source>
        <dbReference type="Google" id="ProtNLM"/>
    </source>
</evidence>
<dbReference type="OrthoDB" id="9810449at2"/>
<dbReference type="InterPro" id="IPR006356">
    <property type="entry name" value="HAD-SF_hydro_IIA_hyp3"/>
</dbReference>
<reference evidence="1 2" key="1">
    <citation type="submission" date="2018-05" db="EMBL/GenBank/DDBJ databases">
        <title>Candidatus Cardinium hertigii Genome Assembly.</title>
        <authorList>
            <person name="Showmaker K.C."/>
            <person name="Walden K.O."/>
            <person name="Fields C.J."/>
            <person name="Lambert K.N."/>
            <person name="Hudson M.E."/>
        </authorList>
    </citation>
    <scope>NUCLEOTIDE SEQUENCE [LARGE SCALE GENOMIC DNA]</scope>
    <source>
        <strain evidence="2">cHgTN10</strain>
    </source>
</reference>
<dbReference type="GO" id="GO:0005737">
    <property type="term" value="C:cytoplasm"/>
    <property type="evidence" value="ECO:0007669"/>
    <property type="project" value="TreeGrafter"/>
</dbReference>
<dbReference type="KEGG" id="cher:DK880_00804"/>
<dbReference type="Pfam" id="PF13344">
    <property type="entry name" value="Hydrolase_6"/>
    <property type="match status" value="1"/>
</dbReference>
<dbReference type="RefSeq" id="WP_109997506.1">
    <property type="nucleotide sequence ID" value="NZ_CP029619.1"/>
</dbReference>
<dbReference type="Pfam" id="PF13242">
    <property type="entry name" value="Hydrolase_like"/>
    <property type="match status" value="1"/>
</dbReference>
<sequence>MIPLICKHIREVLDAYDIFLFDIWGVIIEADQPCVRVVHTIATMIEQKRKVFFVTNAPRTAAFLQATLQSWGIPATEEMIISSGSVALSMLQNSAAEWGIPAPLVYHLGRASNNLIHDQPVAITHDIHAANLVLLTFFCEETEKEMLETVERTLAVIGQRNILTLCANPDLGLMRESTYRYCAGYFAEKIKQLGGKVVYAGKPYPKIFYKLLDQQPAVAKNRILMIGDTFDTDILGAYRVGIDSALVLTGNARKYYDPLSPLEQQLQQLTIAAMEKKMFPNFCIQLA</sequence>
<organism evidence="1 2">
    <name type="scientific">Candidatus Cardinium hertigii</name>
    <dbReference type="NCBI Taxonomy" id="247481"/>
    <lineage>
        <taxon>Bacteria</taxon>
        <taxon>Pseudomonadati</taxon>
        <taxon>Bacteroidota</taxon>
        <taxon>Cytophagia</taxon>
        <taxon>Cytophagales</taxon>
        <taxon>Amoebophilaceae</taxon>
        <taxon>Candidatus Cardinium</taxon>
    </lineage>
</organism>
<gene>
    <name evidence="1" type="ORF">DK880_00804</name>
</gene>
<dbReference type="Gene3D" id="3.40.50.1000">
    <property type="entry name" value="HAD superfamily/HAD-like"/>
    <property type="match status" value="2"/>
</dbReference>
<evidence type="ECO:0000313" key="2">
    <source>
        <dbReference type="Proteomes" id="UP000245872"/>
    </source>
</evidence>
<dbReference type="InterPro" id="IPR036412">
    <property type="entry name" value="HAD-like_sf"/>
</dbReference>
<dbReference type="SUPFAM" id="SSF56784">
    <property type="entry name" value="HAD-like"/>
    <property type="match status" value="1"/>
</dbReference>
<dbReference type="GO" id="GO:0016791">
    <property type="term" value="F:phosphatase activity"/>
    <property type="evidence" value="ECO:0007669"/>
    <property type="project" value="TreeGrafter"/>
</dbReference>
<dbReference type="PANTHER" id="PTHR19288:SF90">
    <property type="entry name" value="OS08G0542600 PROTEIN"/>
    <property type="match status" value="1"/>
</dbReference>
<dbReference type="NCBIfam" id="TIGR01459">
    <property type="entry name" value="HAD-SF-IIA-hyp4"/>
    <property type="match status" value="1"/>
</dbReference>
<dbReference type="PANTHER" id="PTHR19288">
    <property type="entry name" value="4-NITROPHENYLPHOSPHATASE-RELATED"/>
    <property type="match status" value="1"/>
</dbReference>
<evidence type="ECO:0000313" key="1">
    <source>
        <dbReference type="EMBL" id="AWN82110.1"/>
    </source>
</evidence>
<protein>
    <recommendedName>
        <fullName evidence="3">TIGR01459 family HAD-type hydrolase</fullName>
    </recommendedName>
</protein>
<dbReference type="AlphaFoldDB" id="A0A2Z3LJ80"/>
<dbReference type="Proteomes" id="UP000245872">
    <property type="component" value="Chromosome"/>
</dbReference>
<proteinExistence type="predicted"/>
<dbReference type="NCBIfam" id="TIGR01460">
    <property type="entry name" value="HAD-SF-IIA"/>
    <property type="match status" value="1"/>
</dbReference>
<dbReference type="InterPro" id="IPR023214">
    <property type="entry name" value="HAD_sf"/>
</dbReference>
<dbReference type="EMBL" id="CP029619">
    <property type="protein sequence ID" value="AWN82110.1"/>
    <property type="molecule type" value="Genomic_DNA"/>
</dbReference>
<dbReference type="InterPro" id="IPR006357">
    <property type="entry name" value="HAD-SF_hydro_IIA"/>
</dbReference>
<accession>A0A2Z3LJ80</accession>
<keyword evidence="2" id="KW-1185">Reference proteome</keyword>